<reference evidence="2" key="1">
    <citation type="journal article" date="2010" name="BMC Genomics">
        <title>An insight into the sialome of Glossina morsitans morsitans.</title>
        <authorList>
            <person name="Alves-Silva J."/>
            <person name="Ribeiro J.M."/>
            <person name="Van Den Abbeele J."/>
            <person name="Attardo G."/>
            <person name="Hao Z."/>
            <person name="Haines L.R."/>
            <person name="Soares M.B."/>
            <person name="Berriman M."/>
            <person name="Aksoy S."/>
            <person name="Lehane M.J."/>
        </authorList>
    </citation>
    <scope>NUCLEOTIDE SEQUENCE</scope>
    <source>
        <tissue evidence="2">Salivary gland</tissue>
    </source>
</reference>
<proteinExistence type="evidence at transcript level"/>
<keyword evidence="1" id="KW-0472">Membrane</keyword>
<evidence type="ECO:0000256" key="1">
    <source>
        <dbReference type="SAM" id="Phobius"/>
    </source>
</evidence>
<keyword evidence="1" id="KW-0812">Transmembrane</keyword>
<organism evidence="2">
    <name type="scientific">Glossina morsitans morsitans</name>
    <name type="common">Savannah tsetse fly</name>
    <dbReference type="NCBI Taxonomy" id="37546"/>
    <lineage>
        <taxon>Eukaryota</taxon>
        <taxon>Metazoa</taxon>
        <taxon>Ecdysozoa</taxon>
        <taxon>Arthropoda</taxon>
        <taxon>Hexapoda</taxon>
        <taxon>Insecta</taxon>
        <taxon>Pterygota</taxon>
        <taxon>Neoptera</taxon>
        <taxon>Endopterygota</taxon>
        <taxon>Diptera</taxon>
        <taxon>Brachycera</taxon>
        <taxon>Muscomorpha</taxon>
        <taxon>Hippoboscoidea</taxon>
        <taxon>Glossinidae</taxon>
        <taxon>Glossina</taxon>
    </lineage>
</organism>
<accession>D3TSR1</accession>
<keyword evidence="1" id="KW-1133">Transmembrane helix</keyword>
<sequence>MVMVLRVEGRLLEKLYSLFFCFLFFFLVLGFFSLVVNLILKNRKFYLNNN</sequence>
<dbReference type="EMBL" id="EZ424463">
    <property type="protein sequence ID" value="ADD20739.1"/>
    <property type="molecule type" value="mRNA"/>
</dbReference>
<evidence type="ECO:0000313" key="2">
    <source>
        <dbReference type="EMBL" id="ADD20739.1"/>
    </source>
</evidence>
<reference evidence="2" key="2">
    <citation type="submission" date="2010-01" db="EMBL/GenBank/DDBJ databases">
        <authorList>
            <consortium name="International Glossina Genome Initiative"/>
            <person name="da Silva J."/>
            <person name="Ribeiro J.M.C."/>
            <person name="Abbeele J.V."/>
            <person name="Attardo G."/>
            <person name="Hao Z."/>
            <person name="Haines L.R."/>
            <person name="Soares M.B."/>
            <person name="Berriman M."/>
            <person name="Aksoy S."/>
            <person name="Lehane M.J."/>
        </authorList>
    </citation>
    <scope>NUCLEOTIDE SEQUENCE</scope>
    <source>
        <tissue evidence="2">Salivary gland</tissue>
    </source>
</reference>
<protein>
    <submittedName>
        <fullName evidence="2">Hypothetical secreted peptide</fullName>
    </submittedName>
</protein>
<name>D3TSR1_GLOMM</name>
<feature type="transmembrane region" description="Helical" evidence="1">
    <location>
        <begin position="15"/>
        <end position="40"/>
    </location>
</feature>
<dbReference type="AlphaFoldDB" id="D3TSR1"/>